<keyword evidence="8 12" id="KW-0297">G-protein coupled receptor</keyword>
<keyword evidence="11 12" id="KW-0807">Transducer</keyword>
<dbReference type="GO" id="GO:0004984">
    <property type="term" value="F:olfactory receptor activity"/>
    <property type="evidence" value="ECO:0007669"/>
    <property type="project" value="InterPro"/>
</dbReference>
<accession>K7F3V8</accession>
<evidence type="ECO:0000313" key="16">
    <source>
        <dbReference type="Proteomes" id="UP000007267"/>
    </source>
</evidence>
<comment type="similarity">
    <text evidence="12">Belongs to the G-protein coupled receptor 1 family.</text>
</comment>
<protein>
    <recommendedName>
        <fullName evidence="13">Olfactory receptor</fullName>
    </recommendedName>
</protein>
<evidence type="ECO:0000256" key="10">
    <source>
        <dbReference type="ARBA" id="ARBA00023170"/>
    </source>
</evidence>
<evidence type="ECO:0000256" key="2">
    <source>
        <dbReference type="ARBA" id="ARBA00004651"/>
    </source>
</evidence>
<dbReference type="InterPro" id="IPR050516">
    <property type="entry name" value="Olfactory_GPCR"/>
</dbReference>
<organism evidence="15 16">
    <name type="scientific">Pelodiscus sinensis</name>
    <name type="common">Chinese softshell turtle</name>
    <name type="synonym">Trionyx sinensis</name>
    <dbReference type="NCBI Taxonomy" id="13735"/>
    <lineage>
        <taxon>Eukaryota</taxon>
        <taxon>Metazoa</taxon>
        <taxon>Chordata</taxon>
        <taxon>Craniata</taxon>
        <taxon>Vertebrata</taxon>
        <taxon>Euteleostomi</taxon>
        <taxon>Archelosauria</taxon>
        <taxon>Testudinata</taxon>
        <taxon>Testudines</taxon>
        <taxon>Cryptodira</taxon>
        <taxon>Trionychia</taxon>
        <taxon>Trionychidae</taxon>
        <taxon>Pelodiscus</taxon>
    </lineage>
</organism>
<keyword evidence="3 13" id="KW-1003">Cell membrane</keyword>
<keyword evidence="9 13" id="KW-0472">Membrane</keyword>
<evidence type="ECO:0000313" key="15">
    <source>
        <dbReference type="Ensembl" id="ENSPSIP00000002718.1"/>
    </source>
</evidence>
<dbReference type="OMA" id="MTFCSNV"/>
<feature type="transmembrane region" description="Helical" evidence="13">
    <location>
        <begin position="198"/>
        <end position="220"/>
    </location>
</feature>
<feature type="transmembrane region" description="Helical" evidence="13">
    <location>
        <begin position="241"/>
        <end position="261"/>
    </location>
</feature>
<dbReference type="HOGENOM" id="CLU_012526_1_0_1"/>
<evidence type="ECO:0000256" key="9">
    <source>
        <dbReference type="ARBA" id="ARBA00023136"/>
    </source>
</evidence>
<dbReference type="PRINTS" id="PR00245">
    <property type="entry name" value="OLFACTORYR"/>
</dbReference>
<keyword evidence="4 13" id="KW-0716">Sensory transduction</keyword>
<evidence type="ECO:0000256" key="13">
    <source>
        <dbReference type="RuleBase" id="RU363047"/>
    </source>
</evidence>
<keyword evidence="6 13" id="KW-0552">Olfaction</keyword>
<evidence type="ECO:0000256" key="12">
    <source>
        <dbReference type="RuleBase" id="RU000688"/>
    </source>
</evidence>
<reference evidence="15" key="3">
    <citation type="submission" date="2025-08" db="UniProtKB">
        <authorList>
            <consortium name="Ensembl"/>
        </authorList>
    </citation>
    <scope>IDENTIFICATION</scope>
</reference>
<evidence type="ECO:0000256" key="11">
    <source>
        <dbReference type="ARBA" id="ARBA00023224"/>
    </source>
</evidence>
<dbReference type="FunFam" id="1.20.1070.10:FF:000037">
    <property type="entry name" value="Olfactory receptor"/>
    <property type="match status" value="1"/>
</dbReference>
<keyword evidence="5 12" id="KW-0812">Transmembrane</keyword>
<dbReference type="Ensembl" id="ENSPSIT00000002727.1">
    <property type="protein sequence ID" value="ENSPSIP00000002718.1"/>
    <property type="gene ID" value="ENSPSIG00000002648.1"/>
</dbReference>
<evidence type="ECO:0000256" key="7">
    <source>
        <dbReference type="ARBA" id="ARBA00022989"/>
    </source>
</evidence>
<dbReference type="PRINTS" id="PR00237">
    <property type="entry name" value="GPCRRHODOPSN"/>
</dbReference>
<dbReference type="GO" id="GO:0005886">
    <property type="term" value="C:plasma membrane"/>
    <property type="evidence" value="ECO:0007669"/>
    <property type="project" value="UniProtKB-SubCell"/>
</dbReference>
<dbReference type="InterPro" id="IPR000276">
    <property type="entry name" value="GPCR_Rhodpsn"/>
</dbReference>
<feature type="domain" description="G-protein coupled receptors family 1 profile" evidence="14">
    <location>
        <begin position="39"/>
        <end position="291"/>
    </location>
</feature>
<comment type="function">
    <text evidence="1">Odorant receptor.</text>
</comment>
<dbReference type="InterPro" id="IPR017452">
    <property type="entry name" value="GPCR_Rhodpsn_7TM"/>
</dbReference>
<dbReference type="InterPro" id="IPR000725">
    <property type="entry name" value="Olfact_rcpt"/>
</dbReference>
<feature type="transmembrane region" description="Helical" evidence="13">
    <location>
        <begin position="23"/>
        <end position="49"/>
    </location>
</feature>
<evidence type="ECO:0000256" key="6">
    <source>
        <dbReference type="ARBA" id="ARBA00022725"/>
    </source>
</evidence>
<dbReference type="Gene3D" id="1.20.1070.10">
    <property type="entry name" value="Rhodopsin 7-helix transmembrane proteins"/>
    <property type="match status" value="1"/>
</dbReference>
<dbReference type="Proteomes" id="UP000007267">
    <property type="component" value="Unassembled WGS sequence"/>
</dbReference>
<evidence type="ECO:0000256" key="4">
    <source>
        <dbReference type="ARBA" id="ARBA00022606"/>
    </source>
</evidence>
<evidence type="ECO:0000256" key="8">
    <source>
        <dbReference type="ARBA" id="ARBA00023040"/>
    </source>
</evidence>
<dbReference type="CDD" id="cd15227">
    <property type="entry name" value="7tmA_OR14-like"/>
    <property type="match status" value="1"/>
</dbReference>
<reference evidence="15" key="4">
    <citation type="submission" date="2025-09" db="UniProtKB">
        <authorList>
            <consortium name="Ensembl"/>
        </authorList>
    </citation>
    <scope>IDENTIFICATION</scope>
</reference>
<evidence type="ECO:0000259" key="14">
    <source>
        <dbReference type="PROSITE" id="PS50262"/>
    </source>
</evidence>
<keyword evidence="16" id="KW-1185">Reference proteome</keyword>
<comment type="subcellular location">
    <subcellularLocation>
        <location evidence="2 13">Cell membrane</location>
        <topology evidence="2 13">Multi-pass membrane protein</topology>
    </subcellularLocation>
</comment>
<dbReference type="eggNOG" id="ENOG502SHXQ">
    <property type="taxonomic scope" value="Eukaryota"/>
</dbReference>
<evidence type="ECO:0000256" key="1">
    <source>
        <dbReference type="ARBA" id="ARBA00002936"/>
    </source>
</evidence>
<dbReference type="PANTHER" id="PTHR26452">
    <property type="entry name" value="OLFACTORY RECEPTOR"/>
    <property type="match status" value="1"/>
</dbReference>
<evidence type="ECO:0000256" key="3">
    <source>
        <dbReference type="ARBA" id="ARBA00022475"/>
    </source>
</evidence>
<sequence length="306" mass="34036">MQNRTAMTEFLLLGFSDIRKLQILHFVVFLVIYLAALMGNLLIIIVIALDHRLHTPMYFFLVNLSILDLGAISVPVPKSMANSLTNTRSISYSGCVAQVFLLFFFVSADLALLTVMAYDRYMAICHPLHYERVMNKRACIQMAVGAWISGVLNSMLNTGSTFSVTFCGGHSVDQFFCEIPQLLKLACSDAYHTYLSEVGVLGFSVCLSIGSFVFIIVSYVQIFRAVLRIPSEQGRHKAFSTCLPHLSVVSLLLCTGSFSYLKPTSSSSSRLDLILAVLYSVVPPMLNPVIYSMRNKEIKAALWKLI</sequence>
<dbReference type="SUPFAM" id="SSF81321">
    <property type="entry name" value="Family A G protein-coupled receptor-like"/>
    <property type="match status" value="1"/>
</dbReference>
<reference evidence="16" key="2">
    <citation type="journal article" date="2013" name="Nat. Genet.">
        <title>The draft genomes of soft-shell turtle and green sea turtle yield insights into the development and evolution of the turtle-specific body plan.</title>
        <authorList>
            <person name="Wang Z."/>
            <person name="Pascual-Anaya J."/>
            <person name="Zadissa A."/>
            <person name="Li W."/>
            <person name="Niimura Y."/>
            <person name="Huang Z."/>
            <person name="Li C."/>
            <person name="White S."/>
            <person name="Xiong Z."/>
            <person name="Fang D."/>
            <person name="Wang B."/>
            <person name="Ming Y."/>
            <person name="Chen Y."/>
            <person name="Zheng Y."/>
            <person name="Kuraku S."/>
            <person name="Pignatelli M."/>
            <person name="Herrero J."/>
            <person name="Beal K."/>
            <person name="Nozawa M."/>
            <person name="Li Q."/>
            <person name="Wang J."/>
            <person name="Zhang H."/>
            <person name="Yu L."/>
            <person name="Shigenobu S."/>
            <person name="Wang J."/>
            <person name="Liu J."/>
            <person name="Flicek P."/>
            <person name="Searle S."/>
            <person name="Wang J."/>
            <person name="Kuratani S."/>
            <person name="Yin Y."/>
            <person name="Aken B."/>
            <person name="Zhang G."/>
            <person name="Irie N."/>
        </authorList>
    </citation>
    <scope>NUCLEOTIDE SEQUENCE [LARGE SCALE GENOMIC DNA]</scope>
    <source>
        <strain evidence="16">Daiwa-1</strain>
    </source>
</reference>
<dbReference type="EMBL" id="AGCU01170070">
    <property type="status" value="NOT_ANNOTATED_CDS"/>
    <property type="molecule type" value="Genomic_DNA"/>
</dbReference>
<name>K7F3V8_PELSI</name>
<keyword evidence="7 13" id="KW-1133">Transmembrane helix</keyword>
<feature type="transmembrane region" description="Helical" evidence="13">
    <location>
        <begin position="96"/>
        <end position="118"/>
    </location>
</feature>
<dbReference type="GO" id="GO:0004930">
    <property type="term" value="F:G protein-coupled receptor activity"/>
    <property type="evidence" value="ECO:0007669"/>
    <property type="project" value="UniProtKB-KW"/>
</dbReference>
<keyword evidence="10 12" id="KW-0675">Receptor</keyword>
<dbReference type="GeneTree" id="ENSGT01050000244828"/>
<proteinExistence type="inferred from homology"/>
<evidence type="ECO:0000256" key="5">
    <source>
        <dbReference type="ARBA" id="ARBA00022692"/>
    </source>
</evidence>
<dbReference type="PROSITE" id="PS50262">
    <property type="entry name" value="G_PROTEIN_RECEP_F1_2"/>
    <property type="match status" value="1"/>
</dbReference>
<feature type="transmembrane region" description="Helical" evidence="13">
    <location>
        <begin position="273"/>
        <end position="291"/>
    </location>
</feature>
<dbReference type="AlphaFoldDB" id="K7F3V8"/>
<reference evidence="16" key="1">
    <citation type="submission" date="2011-10" db="EMBL/GenBank/DDBJ databases">
        <authorList>
            <consortium name="Soft-shell Turtle Genome Consortium"/>
        </authorList>
    </citation>
    <scope>NUCLEOTIDE SEQUENCE [LARGE SCALE GENOMIC DNA]</scope>
    <source>
        <strain evidence="16">Daiwa-1</strain>
    </source>
</reference>
<dbReference type="PROSITE" id="PS00237">
    <property type="entry name" value="G_PROTEIN_RECEP_F1_1"/>
    <property type="match status" value="1"/>
</dbReference>
<feature type="transmembrane region" description="Helical" evidence="13">
    <location>
        <begin position="56"/>
        <end position="76"/>
    </location>
</feature>
<dbReference type="Pfam" id="PF13853">
    <property type="entry name" value="7tm_4"/>
    <property type="match status" value="1"/>
</dbReference>